<organism evidence="2 3">
    <name type="scientific">Pholiota conissans</name>
    <dbReference type="NCBI Taxonomy" id="109636"/>
    <lineage>
        <taxon>Eukaryota</taxon>
        <taxon>Fungi</taxon>
        <taxon>Dikarya</taxon>
        <taxon>Basidiomycota</taxon>
        <taxon>Agaricomycotina</taxon>
        <taxon>Agaricomycetes</taxon>
        <taxon>Agaricomycetidae</taxon>
        <taxon>Agaricales</taxon>
        <taxon>Agaricineae</taxon>
        <taxon>Strophariaceae</taxon>
        <taxon>Pholiota</taxon>
    </lineage>
</organism>
<dbReference type="PANTHER" id="PTHR13832:SF792">
    <property type="entry name" value="GM14286P"/>
    <property type="match status" value="1"/>
</dbReference>
<dbReference type="GO" id="GO:0004741">
    <property type="term" value="F:[pyruvate dehydrogenase (acetyl-transferring)]-phosphatase activity"/>
    <property type="evidence" value="ECO:0007669"/>
    <property type="project" value="TreeGrafter"/>
</dbReference>
<evidence type="ECO:0000313" key="2">
    <source>
        <dbReference type="EMBL" id="KAF9484996.1"/>
    </source>
</evidence>
<dbReference type="Pfam" id="PF00481">
    <property type="entry name" value="PP2C"/>
    <property type="match status" value="1"/>
</dbReference>
<dbReference type="Proteomes" id="UP000807469">
    <property type="component" value="Unassembled WGS sequence"/>
</dbReference>
<dbReference type="InterPro" id="IPR015655">
    <property type="entry name" value="PP2C"/>
</dbReference>
<dbReference type="PROSITE" id="PS51746">
    <property type="entry name" value="PPM_2"/>
    <property type="match status" value="1"/>
</dbReference>
<dbReference type="AlphaFoldDB" id="A0A9P5ZFK9"/>
<feature type="domain" description="PPM-type phosphatase" evidence="1">
    <location>
        <begin position="14"/>
        <end position="475"/>
    </location>
</feature>
<dbReference type="SUPFAM" id="SSF81606">
    <property type="entry name" value="PP2C-like"/>
    <property type="match status" value="1"/>
</dbReference>
<proteinExistence type="predicted"/>
<sequence length="475" mass="52021">MNESSSESRLPPLAPGLRGIVAAQTSASDEDAIAMIYYPFSPTLGYVCIGVFDGHNGPKTAIELSKTLAEAVVGGLADLYSLHAEKNSAMDVSSGIYIPGPGDLPNPVPPDEEIDETIRKMFVAWDNVIVHEAAQRVLGLDDASYAALQANNNPDANAVISNSPVKPPHFLQDAVSTLSNAWSGSCALLGLYNIEDRSLRVAVTGDSRAVLGRRVAVDGGFKYEVHHLTADQNASNSDEAARLTTLHPDEPELLKNKRVVGWGPSRAFGDGSMKWSRAVQTRLNEEALSDRPRKECLTPPYFTAEPVVTTMKNIKKGDFAVFASDGLWDCLTSEEVVGLVGHWLEVKGMSEKVTELDGTTRVIRVPRPVENQSFEVSSSTPIPNSPNQENVAKYKTCLPSALPVDFPPSYTDNTTMYKWWKHEKKFICEDDFIGLHLMRNALGGANVDLGWALMDLQMPRARRYRDDISIIVVFF</sequence>
<comment type="caution">
    <text evidence="2">The sequence shown here is derived from an EMBL/GenBank/DDBJ whole genome shotgun (WGS) entry which is preliminary data.</text>
</comment>
<keyword evidence="3" id="KW-1185">Reference proteome</keyword>
<dbReference type="InterPro" id="IPR001932">
    <property type="entry name" value="PPM-type_phosphatase-like_dom"/>
</dbReference>
<dbReference type="GO" id="GO:0005739">
    <property type="term" value="C:mitochondrion"/>
    <property type="evidence" value="ECO:0007669"/>
    <property type="project" value="TreeGrafter"/>
</dbReference>
<dbReference type="Gene3D" id="3.60.40.10">
    <property type="entry name" value="PPM-type phosphatase domain"/>
    <property type="match status" value="1"/>
</dbReference>
<reference evidence="2" key="1">
    <citation type="submission" date="2020-11" db="EMBL/GenBank/DDBJ databases">
        <authorList>
            <consortium name="DOE Joint Genome Institute"/>
            <person name="Ahrendt S."/>
            <person name="Riley R."/>
            <person name="Andreopoulos W."/>
            <person name="Labutti K."/>
            <person name="Pangilinan J."/>
            <person name="Ruiz-Duenas F.J."/>
            <person name="Barrasa J.M."/>
            <person name="Sanchez-Garcia M."/>
            <person name="Camarero S."/>
            <person name="Miyauchi S."/>
            <person name="Serrano A."/>
            <person name="Linde D."/>
            <person name="Babiker R."/>
            <person name="Drula E."/>
            <person name="Ayuso-Fernandez I."/>
            <person name="Pacheco R."/>
            <person name="Padilla G."/>
            <person name="Ferreira P."/>
            <person name="Barriuso J."/>
            <person name="Kellner H."/>
            <person name="Castanera R."/>
            <person name="Alfaro M."/>
            <person name="Ramirez L."/>
            <person name="Pisabarro A.G."/>
            <person name="Kuo A."/>
            <person name="Tritt A."/>
            <person name="Lipzen A."/>
            <person name="He G."/>
            <person name="Yan M."/>
            <person name="Ng V."/>
            <person name="Cullen D."/>
            <person name="Martin F."/>
            <person name="Rosso M.-N."/>
            <person name="Henrissat B."/>
            <person name="Hibbett D."/>
            <person name="Martinez A.T."/>
            <person name="Grigoriev I.V."/>
        </authorList>
    </citation>
    <scope>NUCLEOTIDE SEQUENCE</scope>
    <source>
        <strain evidence="2">CIRM-BRFM 674</strain>
    </source>
</reference>
<evidence type="ECO:0000313" key="3">
    <source>
        <dbReference type="Proteomes" id="UP000807469"/>
    </source>
</evidence>
<name>A0A9P5ZFK9_9AGAR</name>
<dbReference type="PANTHER" id="PTHR13832">
    <property type="entry name" value="PROTEIN PHOSPHATASE 2C"/>
    <property type="match status" value="1"/>
</dbReference>
<feature type="non-terminal residue" evidence="2">
    <location>
        <position position="475"/>
    </location>
</feature>
<dbReference type="InterPro" id="IPR036457">
    <property type="entry name" value="PPM-type-like_dom_sf"/>
</dbReference>
<accession>A0A9P5ZFK9</accession>
<dbReference type="EMBL" id="MU155138">
    <property type="protein sequence ID" value="KAF9484996.1"/>
    <property type="molecule type" value="Genomic_DNA"/>
</dbReference>
<dbReference type="SMART" id="SM00332">
    <property type="entry name" value="PP2Cc"/>
    <property type="match status" value="1"/>
</dbReference>
<protein>
    <submittedName>
        <fullName evidence="2">Protein serine/threonine phosphatase 2C</fullName>
    </submittedName>
</protein>
<gene>
    <name evidence="2" type="ORF">BDN70DRAFT_871681</name>
</gene>
<dbReference type="OrthoDB" id="420076at2759"/>
<evidence type="ECO:0000259" key="1">
    <source>
        <dbReference type="PROSITE" id="PS51746"/>
    </source>
</evidence>
<dbReference type="CDD" id="cd00143">
    <property type="entry name" value="PP2Cc"/>
    <property type="match status" value="1"/>
</dbReference>